<dbReference type="InterPro" id="IPR019853">
    <property type="entry name" value="GldB-like"/>
</dbReference>
<name>A0A4S3ZZ78_9FLAO</name>
<evidence type="ECO:0000313" key="2">
    <source>
        <dbReference type="Proteomes" id="UP000307507"/>
    </source>
</evidence>
<dbReference type="Pfam" id="PF25594">
    <property type="entry name" value="GldB_lipo"/>
    <property type="match status" value="1"/>
</dbReference>
<dbReference type="NCBIfam" id="TIGR03514">
    <property type="entry name" value="GldB_lipo"/>
    <property type="match status" value="1"/>
</dbReference>
<accession>A0A4S3ZZ78</accession>
<sequence length="319" mass="37738">MKKYLTGVFMILVLIACKKEDKVAKEVDKIPVKVEIERFDKVFYESPVSDFPKIKREFHYFFPAGNPDSVWTNKMQNPLYRELYAEVKKKYPNNNAFEGDLVDLFKHIQYYFPQYKTPKVVTLVSEMDYENKAIFADSLVIISLDMYLGKDNRLYEFPQYYKQNFEPSQMMPDIVASLATKEIKTTDDRSLLAQMIYFGKELYMKDLLLPDMSDADKIAYTEEQLKWCQENESEMWKYLVNEKLLYDTNPKLTQRFISTAPFSKFYLEIDAESPGRVGTWLGWQIVRSYMKNNPDVSLQQLLVKDAKEIFDNSKYKPKK</sequence>
<keyword evidence="1" id="KW-0449">Lipoprotein</keyword>
<dbReference type="RefSeq" id="WP_136402184.1">
    <property type="nucleotide sequence ID" value="NZ_SSNZ01000002.1"/>
</dbReference>
<dbReference type="EMBL" id="SSNZ01000002">
    <property type="protein sequence ID" value="THF51197.1"/>
    <property type="molecule type" value="Genomic_DNA"/>
</dbReference>
<reference evidence="1 2" key="1">
    <citation type="submission" date="2019-04" db="EMBL/GenBank/DDBJ databases">
        <title>Flavobacterium sp. nov. isolated from construction timber.</title>
        <authorList>
            <person name="Lin S.-Y."/>
            <person name="Chang C.-T."/>
            <person name="Young C.-C."/>
        </authorList>
    </citation>
    <scope>NUCLEOTIDE SEQUENCE [LARGE SCALE GENOMIC DNA]</scope>
    <source>
        <strain evidence="1 2">CC-CTC003</strain>
    </source>
</reference>
<evidence type="ECO:0000313" key="1">
    <source>
        <dbReference type="EMBL" id="THF51197.1"/>
    </source>
</evidence>
<comment type="caution">
    <text evidence="1">The sequence shown here is derived from an EMBL/GenBank/DDBJ whole genome shotgun (WGS) entry which is preliminary data.</text>
</comment>
<protein>
    <submittedName>
        <fullName evidence="1">Gliding motility lipoprotein GldB</fullName>
    </submittedName>
</protein>
<dbReference type="AlphaFoldDB" id="A0A4S3ZZ78"/>
<proteinExistence type="predicted"/>
<dbReference type="PROSITE" id="PS51257">
    <property type="entry name" value="PROKAR_LIPOPROTEIN"/>
    <property type="match status" value="1"/>
</dbReference>
<gene>
    <name evidence="1" type="primary">gldB</name>
    <name evidence="1" type="ORF">E6C50_05340</name>
</gene>
<organism evidence="1 2">
    <name type="scientific">Flavobacterium supellecticarium</name>
    <dbReference type="NCBI Taxonomy" id="2565924"/>
    <lineage>
        <taxon>Bacteria</taxon>
        <taxon>Pseudomonadati</taxon>
        <taxon>Bacteroidota</taxon>
        <taxon>Flavobacteriia</taxon>
        <taxon>Flavobacteriales</taxon>
        <taxon>Flavobacteriaceae</taxon>
        <taxon>Flavobacterium</taxon>
    </lineage>
</organism>
<dbReference type="OrthoDB" id="976022at2"/>
<dbReference type="Proteomes" id="UP000307507">
    <property type="component" value="Unassembled WGS sequence"/>
</dbReference>
<keyword evidence="2" id="KW-1185">Reference proteome</keyword>